<dbReference type="SUPFAM" id="SSF51679">
    <property type="entry name" value="Bacterial luciferase-like"/>
    <property type="match status" value="1"/>
</dbReference>
<dbReference type="PANTHER" id="PTHR30137:SF18">
    <property type="entry name" value="CONSERVED PROTEIN"/>
    <property type="match status" value="1"/>
</dbReference>
<proteinExistence type="predicted"/>
<dbReference type="InterPro" id="IPR050766">
    <property type="entry name" value="Bact_Lucif_Oxidored"/>
</dbReference>
<dbReference type="Proteomes" id="UP001183615">
    <property type="component" value="Unassembled WGS sequence"/>
</dbReference>
<protein>
    <submittedName>
        <fullName evidence="2">TIGR03620 family F420-dependent LLM class oxidoreductase</fullName>
    </submittedName>
</protein>
<sequence>MTNSESVERPARAALAADLGRIGIWSGALNSSDPARGGEAAEAAAELERLGYGTLWLGGSPGVAQARPALDSTTRLTVATGIISIWDYEPAAVAAEFAEVNEAHGGRFVLGLGVSHGAATPRYRRPYSAMTDYLDALDAADRPVPPARRVLAALGPRMLKLSADRAGGAHPYLVTPGHTAQARAELGDGAVLAPELKVVLDEDLPRARATARAYLSFYLALPNYTNNLRRLGFEDDDFRDGGSDRLLDAVFALGGADAVHARAQEYLAAGADHLALQVVTEDPLHDIPLPAYGTLAAAFGLGGHDG</sequence>
<keyword evidence="3" id="KW-1185">Reference proteome</keyword>
<dbReference type="EMBL" id="JAVREV010000016">
    <property type="protein sequence ID" value="MDT0445858.1"/>
    <property type="molecule type" value="Genomic_DNA"/>
</dbReference>
<name>A0ABU2SAB6_9ACTN</name>
<evidence type="ECO:0000313" key="3">
    <source>
        <dbReference type="Proteomes" id="UP001183615"/>
    </source>
</evidence>
<feature type="domain" description="Luciferase-like" evidence="1">
    <location>
        <begin position="35"/>
        <end position="237"/>
    </location>
</feature>
<organism evidence="2 3">
    <name type="scientific">Streptomyces johnsoniae</name>
    <dbReference type="NCBI Taxonomy" id="3075532"/>
    <lineage>
        <taxon>Bacteria</taxon>
        <taxon>Bacillati</taxon>
        <taxon>Actinomycetota</taxon>
        <taxon>Actinomycetes</taxon>
        <taxon>Kitasatosporales</taxon>
        <taxon>Streptomycetaceae</taxon>
        <taxon>Streptomyces</taxon>
    </lineage>
</organism>
<evidence type="ECO:0000313" key="2">
    <source>
        <dbReference type="EMBL" id="MDT0445858.1"/>
    </source>
</evidence>
<evidence type="ECO:0000259" key="1">
    <source>
        <dbReference type="Pfam" id="PF00296"/>
    </source>
</evidence>
<dbReference type="NCBIfam" id="TIGR03620">
    <property type="entry name" value="F420_MSMEG_4141"/>
    <property type="match status" value="1"/>
</dbReference>
<dbReference type="InterPro" id="IPR011251">
    <property type="entry name" value="Luciferase-like_dom"/>
</dbReference>
<dbReference type="PANTHER" id="PTHR30137">
    <property type="entry name" value="LUCIFERASE-LIKE MONOOXYGENASE"/>
    <property type="match status" value="1"/>
</dbReference>
<dbReference type="InterPro" id="IPR019922">
    <property type="entry name" value="Lucif-like_OxRdatse_MSMEG_4141"/>
</dbReference>
<gene>
    <name evidence="2" type="ORF">RM779_25145</name>
</gene>
<reference evidence="3" key="1">
    <citation type="submission" date="2023-07" db="EMBL/GenBank/DDBJ databases">
        <title>30 novel species of actinomycetes from the DSMZ collection.</title>
        <authorList>
            <person name="Nouioui I."/>
        </authorList>
    </citation>
    <scope>NUCLEOTIDE SEQUENCE [LARGE SCALE GENOMIC DNA]</scope>
    <source>
        <strain evidence="3">DSM 41886</strain>
    </source>
</reference>
<comment type="caution">
    <text evidence="2">The sequence shown here is derived from an EMBL/GenBank/DDBJ whole genome shotgun (WGS) entry which is preliminary data.</text>
</comment>
<dbReference type="Gene3D" id="3.20.20.30">
    <property type="entry name" value="Luciferase-like domain"/>
    <property type="match status" value="1"/>
</dbReference>
<accession>A0ABU2SAB6</accession>
<dbReference type="Pfam" id="PF00296">
    <property type="entry name" value="Bac_luciferase"/>
    <property type="match status" value="1"/>
</dbReference>
<dbReference type="InterPro" id="IPR036661">
    <property type="entry name" value="Luciferase-like_sf"/>
</dbReference>
<dbReference type="RefSeq" id="WP_311620044.1">
    <property type="nucleotide sequence ID" value="NZ_JAVREV010000016.1"/>
</dbReference>